<dbReference type="Pfam" id="PF01865">
    <property type="entry name" value="PhoU_div"/>
    <property type="match status" value="1"/>
</dbReference>
<comment type="similarity">
    <text evidence="1">Belongs to the UPF0111 family.</text>
</comment>
<name>A0A1N6F5E3_9BACT</name>
<evidence type="ECO:0000313" key="3">
    <source>
        <dbReference type="Proteomes" id="UP000184694"/>
    </source>
</evidence>
<dbReference type="RefSeq" id="WP_074215962.1">
    <property type="nucleotide sequence ID" value="NZ_FSRG01000004.1"/>
</dbReference>
<dbReference type="STRING" id="1121457.SAMN02745161_1111"/>
<dbReference type="PANTHER" id="PTHR36536:SF3">
    <property type="entry name" value="UPF0111 PROTEIN HI_1603"/>
    <property type="match status" value="1"/>
</dbReference>
<evidence type="ECO:0000256" key="1">
    <source>
        <dbReference type="ARBA" id="ARBA00008591"/>
    </source>
</evidence>
<protein>
    <recommendedName>
        <fullName evidence="4">TIGR00153 family protein</fullName>
    </recommendedName>
</protein>
<dbReference type="PANTHER" id="PTHR36536">
    <property type="entry name" value="UPF0111 PROTEIN HI_1603"/>
    <property type="match status" value="1"/>
</dbReference>
<dbReference type="Gene3D" id="1.20.58.220">
    <property type="entry name" value="Phosphate transport system protein phou homolog 2, domain 2"/>
    <property type="match status" value="1"/>
</dbReference>
<dbReference type="InterPro" id="IPR018445">
    <property type="entry name" value="Put_Phosphate_transp_reg"/>
</dbReference>
<sequence>MSHSVLKKQIGLKKRIDEFLDQVSEASLLFKQGVGFYIDEKHDQFEQKLNQISRVEHHGDEMRRAIERQLYLKTLIPESRGDVLQLLEQLDTLLDCCKEVLWQFQIELPEVPCKSHEDMLELVSYSVESVEAIVRSARAFFRSSDVSDHLHKVSYWESESDKVTTRMLMDIYRRDDLSLCHKSQLKDLVRQVAQIADKAEDVADRLTIYVIKRML</sequence>
<evidence type="ECO:0008006" key="4">
    <source>
        <dbReference type="Google" id="ProtNLM"/>
    </source>
</evidence>
<gene>
    <name evidence="2" type="ORF">SAMN02745161_1111</name>
</gene>
<dbReference type="EMBL" id="FSRG01000004">
    <property type="protein sequence ID" value="SIN90469.1"/>
    <property type="molecule type" value="Genomic_DNA"/>
</dbReference>
<proteinExistence type="inferred from homology"/>
<dbReference type="InterPro" id="IPR002727">
    <property type="entry name" value="DUF47"/>
</dbReference>
<dbReference type="InterPro" id="IPR038078">
    <property type="entry name" value="PhoU-like_sf"/>
</dbReference>
<dbReference type="Proteomes" id="UP000184694">
    <property type="component" value="Unassembled WGS sequence"/>
</dbReference>
<keyword evidence="3" id="KW-1185">Reference proteome</keyword>
<accession>A0A1N6F5E3</accession>
<evidence type="ECO:0000313" key="2">
    <source>
        <dbReference type="EMBL" id="SIN90469.1"/>
    </source>
</evidence>
<dbReference type="AlphaFoldDB" id="A0A1N6F5E3"/>
<organism evidence="2 3">
    <name type="scientific">Halodesulfovibrio marinisediminis DSM 17456</name>
    <dbReference type="NCBI Taxonomy" id="1121457"/>
    <lineage>
        <taxon>Bacteria</taxon>
        <taxon>Pseudomonadati</taxon>
        <taxon>Thermodesulfobacteriota</taxon>
        <taxon>Desulfovibrionia</taxon>
        <taxon>Desulfovibrionales</taxon>
        <taxon>Desulfovibrionaceae</taxon>
        <taxon>Halodesulfovibrio</taxon>
    </lineage>
</organism>
<reference evidence="3" key="1">
    <citation type="submission" date="2016-11" db="EMBL/GenBank/DDBJ databases">
        <authorList>
            <person name="Varghese N."/>
            <person name="Submissions S."/>
        </authorList>
    </citation>
    <scope>NUCLEOTIDE SEQUENCE [LARGE SCALE GENOMIC DNA]</scope>
    <source>
        <strain evidence="3">DSM 17456</strain>
    </source>
</reference>
<dbReference type="OrthoDB" id="9767431at2"/>